<dbReference type="SUPFAM" id="SSF55729">
    <property type="entry name" value="Acyl-CoA N-acyltransferases (Nat)"/>
    <property type="match status" value="1"/>
</dbReference>
<reference evidence="2 3" key="1">
    <citation type="journal article" date="2017" name="Antonie Van Leeuwenhoek">
        <title>Phylogenomic resolution of the bacterial genus Pantoea and its relationship with Erwinia and Tatumella.</title>
        <authorList>
            <person name="Palmer M."/>
            <person name="Steenkamp E.T."/>
            <person name="Coetzee M.P."/>
            <person name="Chan W.Y."/>
            <person name="van Zyl E."/>
            <person name="De Maayer P."/>
            <person name="Coutinho T.A."/>
            <person name="Blom J."/>
            <person name="Smits T.H."/>
            <person name="Duffy B."/>
            <person name="Venter S.N."/>
        </authorList>
    </citation>
    <scope>NUCLEOTIDE SEQUENCE [LARGE SCALE GENOMIC DNA]</scope>
    <source>
        <strain evidence="2 3">LMG 26277</strain>
    </source>
</reference>
<dbReference type="Gene3D" id="3.40.630.30">
    <property type="match status" value="1"/>
</dbReference>
<sequence>MQLKSKSIFLKLADVGDAEFILNLRKSEKYNKYLSKTEGCLTEQINWLKNYKIRESLNEEYYFIIFRGADNEKIGTVRLYDFKESPLSFCWGSWILNEKKTISSAIESALLIYQFAFDCKGFEQSHFDVRNDNHKVIDFHKKLGAQEVSKNELNTYFTFSKNTYQRIYASYSKFLEVK</sequence>
<dbReference type="GO" id="GO:0016747">
    <property type="term" value="F:acyltransferase activity, transferring groups other than amino-acyl groups"/>
    <property type="evidence" value="ECO:0007669"/>
    <property type="project" value="InterPro"/>
</dbReference>
<protein>
    <submittedName>
        <fullName evidence="2">N-acetyltransferase</fullName>
    </submittedName>
</protein>
<dbReference type="EMBL" id="MLFS01000031">
    <property type="protein sequence ID" value="ORM72924.1"/>
    <property type="molecule type" value="Genomic_DNA"/>
</dbReference>
<dbReference type="PANTHER" id="PTHR43415">
    <property type="entry name" value="SPERMIDINE N(1)-ACETYLTRANSFERASE"/>
    <property type="match status" value="1"/>
</dbReference>
<dbReference type="InterPro" id="IPR016181">
    <property type="entry name" value="Acyl_CoA_acyltransferase"/>
</dbReference>
<organism evidence="2 3">
    <name type="scientific">Pantoea wallisii</name>
    <dbReference type="NCBI Taxonomy" id="1076551"/>
    <lineage>
        <taxon>Bacteria</taxon>
        <taxon>Pseudomonadati</taxon>
        <taxon>Pseudomonadota</taxon>
        <taxon>Gammaproteobacteria</taxon>
        <taxon>Enterobacterales</taxon>
        <taxon>Erwiniaceae</taxon>
        <taxon>Pantoea</taxon>
    </lineage>
</organism>
<proteinExistence type="predicted"/>
<feature type="domain" description="N-acetyltransferase" evidence="1">
    <location>
        <begin position="14"/>
        <end position="146"/>
    </location>
</feature>
<accession>A0A1X1D8E2</accession>
<evidence type="ECO:0000313" key="2">
    <source>
        <dbReference type="EMBL" id="ORM72924.1"/>
    </source>
</evidence>
<dbReference type="AlphaFoldDB" id="A0A1X1D8E2"/>
<dbReference type="STRING" id="1076551.HA48_12045"/>
<comment type="caution">
    <text evidence="2">The sequence shown here is derived from an EMBL/GenBank/DDBJ whole genome shotgun (WGS) entry which is preliminary data.</text>
</comment>
<dbReference type="Proteomes" id="UP000193104">
    <property type="component" value="Unassembled WGS sequence"/>
</dbReference>
<keyword evidence="3" id="KW-1185">Reference proteome</keyword>
<keyword evidence="2" id="KW-0808">Transferase</keyword>
<dbReference type="PANTHER" id="PTHR43415:SF3">
    <property type="entry name" value="GNAT-FAMILY ACETYLTRANSFERASE"/>
    <property type="match status" value="1"/>
</dbReference>
<dbReference type="RefSeq" id="WP_128601557.1">
    <property type="nucleotide sequence ID" value="NZ_MLFS01000031.1"/>
</dbReference>
<dbReference type="OrthoDB" id="2049878at2"/>
<evidence type="ECO:0000259" key="1">
    <source>
        <dbReference type="Pfam" id="PF13302"/>
    </source>
</evidence>
<gene>
    <name evidence="2" type="ORF">HA48_12045</name>
</gene>
<dbReference type="InterPro" id="IPR000182">
    <property type="entry name" value="GNAT_dom"/>
</dbReference>
<dbReference type="Pfam" id="PF13302">
    <property type="entry name" value="Acetyltransf_3"/>
    <property type="match status" value="1"/>
</dbReference>
<evidence type="ECO:0000313" key="3">
    <source>
        <dbReference type="Proteomes" id="UP000193104"/>
    </source>
</evidence>
<name>A0A1X1D8E2_9GAMM</name>